<accession>A0ABD2NZR0</accession>
<sequence>MTQEHERELQVGKLSEQIALFQEEINERSDAIKRLKRNSSNFEIEATEMEQNYTMQLKEKEKEINTMRKTVLDLPEKNEKLEEELNDIRELYRRESSKLEEHNGIIGKLKEANSRVENKTETGETNEGYSTEIDVLHIKVQSLRNKTVDLELCMNEAKIVPKIFCIMEHWFPKNDIHIVNLPGYELISRFSRDSPYGGSFIFAASDVRMDSVLNLVQFSVLNHIEMSAGISHVEKLIVIAVYRPPVGDFDCFLGALGDSHSGEVCFGPHEDL</sequence>
<feature type="coiled-coil region" evidence="1">
    <location>
        <begin position="18"/>
        <end position="119"/>
    </location>
</feature>
<dbReference type="Gene3D" id="3.60.10.10">
    <property type="entry name" value="Endonuclease/exonuclease/phosphatase"/>
    <property type="match status" value="1"/>
</dbReference>
<comment type="caution">
    <text evidence="2">The sequence shown here is derived from an EMBL/GenBank/DDBJ whole genome shotgun (WGS) entry which is preliminary data.</text>
</comment>
<evidence type="ECO:0000256" key="1">
    <source>
        <dbReference type="SAM" id="Coils"/>
    </source>
</evidence>
<protein>
    <submittedName>
        <fullName evidence="2">Uncharacterized protein</fullName>
    </submittedName>
</protein>
<name>A0ABD2NZR0_9CUCU</name>
<dbReference type="InterPro" id="IPR036691">
    <property type="entry name" value="Endo/exonu/phosph_ase_sf"/>
</dbReference>
<proteinExistence type="predicted"/>
<dbReference type="Proteomes" id="UP001516400">
    <property type="component" value="Unassembled WGS sequence"/>
</dbReference>
<dbReference type="AlphaFoldDB" id="A0ABD2NZR0"/>
<gene>
    <name evidence="2" type="ORF">HHI36_018231</name>
</gene>
<evidence type="ECO:0000313" key="3">
    <source>
        <dbReference type="Proteomes" id="UP001516400"/>
    </source>
</evidence>
<keyword evidence="3" id="KW-1185">Reference proteome</keyword>
<keyword evidence="1" id="KW-0175">Coiled coil</keyword>
<reference evidence="2 3" key="1">
    <citation type="journal article" date="2021" name="BMC Biol.">
        <title>Horizontally acquired antibacterial genes associated with adaptive radiation of ladybird beetles.</title>
        <authorList>
            <person name="Li H.S."/>
            <person name="Tang X.F."/>
            <person name="Huang Y.H."/>
            <person name="Xu Z.Y."/>
            <person name="Chen M.L."/>
            <person name="Du X.Y."/>
            <person name="Qiu B.Y."/>
            <person name="Chen P.T."/>
            <person name="Zhang W."/>
            <person name="Slipinski A."/>
            <person name="Escalona H.E."/>
            <person name="Waterhouse R.M."/>
            <person name="Zwick A."/>
            <person name="Pang H."/>
        </authorList>
    </citation>
    <scope>NUCLEOTIDE SEQUENCE [LARGE SCALE GENOMIC DNA]</scope>
    <source>
        <strain evidence="2">SYSU2018</strain>
    </source>
</reference>
<dbReference type="EMBL" id="JABFTP020000165">
    <property type="protein sequence ID" value="KAL3284063.1"/>
    <property type="molecule type" value="Genomic_DNA"/>
</dbReference>
<evidence type="ECO:0000313" key="2">
    <source>
        <dbReference type="EMBL" id="KAL3284063.1"/>
    </source>
</evidence>
<organism evidence="2 3">
    <name type="scientific">Cryptolaemus montrouzieri</name>
    <dbReference type="NCBI Taxonomy" id="559131"/>
    <lineage>
        <taxon>Eukaryota</taxon>
        <taxon>Metazoa</taxon>
        <taxon>Ecdysozoa</taxon>
        <taxon>Arthropoda</taxon>
        <taxon>Hexapoda</taxon>
        <taxon>Insecta</taxon>
        <taxon>Pterygota</taxon>
        <taxon>Neoptera</taxon>
        <taxon>Endopterygota</taxon>
        <taxon>Coleoptera</taxon>
        <taxon>Polyphaga</taxon>
        <taxon>Cucujiformia</taxon>
        <taxon>Coccinelloidea</taxon>
        <taxon>Coccinellidae</taxon>
        <taxon>Scymninae</taxon>
        <taxon>Scymnini</taxon>
        <taxon>Cryptolaemus</taxon>
    </lineage>
</organism>